<evidence type="ECO:0000313" key="2">
    <source>
        <dbReference type="Proteomes" id="UP001159042"/>
    </source>
</evidence>
<sequence length="83" mass="9261">MWVQIMLFSLPPPPEKFTADQPFIIMLSCSHGGIRRIIVSPLSLPLAPPPPKSFIVDHPFLIVLRSKQDGVSNILFEGRISKP</sequence>
<comment type="caution">
    <text evidence="1">The sequence shown here is derived from an EMBL/GenBank/DDBJ whole genome shotgun (WGS) entry which is preliminary data.</text>
</comment>
<dbReference type="InterPro" id="IPR042185">
    <property type="entry name" value="Serpin_sf_2"/>
</dbReference>
<dbReference type="EMBL" id="JANEYG010000092">
    <property type="protein sequence ID" value="KAJ8913536.1"/>
    <property type="molecule type" value="Genomic_DNA"/>
</dbReference>
<dbReference type="InterPro" id="IPR036186">
    <property type="entry name" value="Serpin_sf"/>
</dbReference>
<reference evidence="1 2" key="1">
    <citation type="journal article" date="2023" name="Insect Mol. Biol.">
        <title>Genome sequencing provides insights into the evolution of gene families encoding plant cell wall-degrading enzymes in longhorned beetles.</title>
        <authorList>
            <person name="Shin N.R."/>
            <person name="Okamura Y."/>
            <person name="Kirsch R."/>
            <person name="Pauchet Y."/>
        </authorList>
    </citation>
    <scope>NUCLEOTIDE SEQUENCE [LARGE SCALE GENOMIC DNA]</scope>
    <source>
        <strain evidence="1">EAD_L_NR</strain>
    </source>
</reference>
<name>A0AAV8VI19_9CUCU</name>
<dbReference type="Proteomes" id="UP001159042">
    <property type="component" value="Unassembled WGS sequence"/>
</dbReference>
<dbReference type="AlphaFoldDB" id="A0AAV8VI19"/>
<dbReference type="Gene3D" id="2.30.39.10">
    <property type="entry name" value="Alpha-1-antitrypsin, domain 1"/>
    <property type="match status" value="1"/>
</dbReference>
<protein>
    <recommendedName>
        <fullName evidence="3">Serpin domain-containing protein</fullName>
    </recommendedName>
</protein>
<organism evidence="1 2">
    <name type="scientific">Exocentrus adspersus</name>
    <dbReference type="NCBI Taxonomy" id="1586481"/>
    <lineage>
        <taxon>Eukaryota</taxon>
        <taxon>Metazoa</taxon>
        <taxon>Ecdysozoa</taxon>
        <taxon>Arthropoda</taxon>
        <taxon>Hexapoda</taxon>
        <taxon>Insecta</taxon>
        <taxon>Pterygota</taxon>
        <taxon>Neoptera</taxon>
        <taxon>Endopterygota</taxon>
        <taxon>Coleoptera</taxon>
        <taxon>Polyphaga</taxon>
        <taxon>Cucujiformia</taxon>
        <taxon>Chrysomeloidea</taxon>
        <taxon>Cerambycidae</taxon>
        <taxon>Lamiinae</taxon>
        <taxon>Acanthocinini</taxon>
        <taxon>Exocentrus</taxon>
    </lineage>
</organism>
<dbReference type="SUPFAM" id="SSF56574">
    <property type="entry name" value="Serpins"/>
    <property type="match status" value="1"/>
</dbReference>
<accession>A0AAV8VI19</accession>
<evidence type="ECO:0008006" key="3">
    <source>
        <dbReference type="Google" id="ProtNLM"/>
    </source>
</evidence>
<evidence type="ECO:0000313" key="1">
    <source>
        <dbReference type="EMBL" id="KAJ8913536.1"/>
    </source>
</evidence>
<proteinExistence type="predicted"/>
<dbReference type="InterPro" id="IPR023795">
    <property type="entry name" value="Serpin_CS"/>
</dbReference>
<dbReference type="PROSITE" id="PS00284">
    <property type="entry name" value="SERPIN"/>
    <property type="match status" value="2"/>
</dbReference>
<gene>
    <name evidence="1" type="ORF">NQ315_017087</name>
</gene>
<keyword evidence="2" id="KW-1185">Reference proteome</keyword>